<keyword evidence="1" id="KW-0862">Zinc</keyword>
<evidence type="ECO:0000313" key="8">
    <source>
        <dbReference type="Proteomes" id="UP001527392"/>
    </source>
</evidence>
<evidence type="ECO:0000259" key="3">
    <source>
        <dbReference type="Pfam" id="PF13847"/>
    </source>
</evidence>
<gene>
    <name evidence="6" type="ORF">L2504_07630</name>
    <name evidence="5" type="ORF">L2724_06805</name>
</gene>
<dbReference type="GO" id="GO:0032259">
    <property type="term" value="P:methylation"/>
    <property type="evidence" value="ECO:0007669"/>
    <property type="project" value="UniProtKB-KW"/>
</dbReference>
<evidence type="ECO:0000313" key="7">
    <source>
        <dbReference type="Proteomes" id="UP001212401"/>
    </source>
</evidence>
<keyword evidence="8" id="KW-1185">Reference proteome</keyword>
<dbReference type="Pfam" id="PF13847">
    <property type="entry name" value="Methyltransf_31"/>
    <property type="match status" value="1"/>
</dbReference>
<feature type="domain" description="23S rRNA (guanine(745)-N(1))-methyltransferase N-terminal" evidence="4">
    <location>
        <begin position="18"/>
        <end position="55"/>
    </location>
</feature>
<dbReference type="PANTHER" id="PTHR43460">
    <property type="entry name" value="METHYLTRANSFERASE"/>
    <property type="match status" value="1"/>
</dbReference>
<dbReference type="Proteomes" id="UP001212401">
    <property type="component" value="Unassembled WGS sequence"/>
</dbReference>
<keyword evidence="5" id="KW-0808">Transferase</keyword>
<feature type="domain" description="Methyltransferase" evidence="3">
    <location>
        <begin position="95"/>
        <end position="186"/>
    </location>
</feature>
<dbReference type="PIRSF" id="PIRSF018249">
    <property type="entry name" value="MyrA_prd"/>
    <property type="match status" value="1"/>
</dbReference>
<feature type="binding site" evidence="1">
    <location>
        <position position="20"/>
    </location>
    <ligand>
        <name>Zn(2+)</name>
        <dbReference type="ChEBI" id="CHEBI:29105"/>
    </ligand>
</feature>
<feature type="binding site" evidence="1">
    <location>
        <position position="37"/>
    </location>
    <ligand>
        <name>Zn(2+)</name>
        <dbReference type="ChEBI" id="CHEBI:29105"/>
    </ligand>
</feature>
<dbReference type="Pfam" id="PF21302">
    <property type="entry name" value="Zn_ribbon_RlmA"/>
    <property type="match status" value="1"/>
</dbReference>
<evidence type="ECO:0000256" key="2">
    <source>
        <dbReference type="PIRSR" id="PIRSR018249-2"/>
    </source>
</evidence>
<dbReference type="EMBL" id="JAKHPH010000017">
    <property type="protein sequence ID" value="MCZ3667988.1"/>
    <property type="molecule type" value="Genomic_DNA"/>
</dbReference>
<keyword evidence="1" id="KW-0479">Metal-binding</keyword>
<organism evidence="5 7">
    <name type="scientific">Limosilactobacillus vaginalis</name>
    <dbReference type="NCBI Taxonomy" id="1633"/>
    <lineage>
        <taxon>Bacteria</taxon>
        <taxon>Bacillati</taxon>
        <taxon>Bacillota</taxon>
        <taxon>Bacilli</taxon>
        <taxon>Lactobacillales</taxon>
        <taxon>Lactobacillaceae</taxon>
        <taxon>Limosilactobacillus</taxon>
    </lineage>
</organism>
<sequence>MKKIERAEKLVQSHLKTFRCPICHQGYISLIGNTLVCEKGHTIDFNRHGYLHFLNTQGTTEYDRAMFLSRRRLLEAGLFKPIIKKVNSLLPTTSQTILDVGTGEGTPLAQLAALRHDQDFYVGFDISKAGITLATQLGINAFFCVADLRQLPFADQSFDTVLELFSPSDYREFNRVLKAGGLLMKVIPNADYLLELRHLLYGDRDQHYHYDNSKVLKLFKQHYPDAEQVPIRYQFNLPHELVTDMIKMTPMSWGKNVRQPTKDELANLTSITVDVSLLVAKKVIKGIANSI</sequence>
<feature type="binding site" evidence="1">
    <location>
        <position position="41"/>
    </location>
    <ligand>
        <name>Zn(2+)</name>
        <dbReference type="ChEBI" id="CHEBI:29105"/>
    </ligand>
</feature>
<dbReference type="InterPro" id="IPR025714">
    <property type="entry name" value="Methyltranfer_dom"/>
</dbReference>
<dbReference type="InterPro" id="IPR048647">
    <property type="entry name" value="RlmA_N"/>
</dbReference>
<feature type="binding site" evidence="1">
    <location>
        <position position="23"/>
    </location>
    <ligand>
        <name>Zn(2+)</name>
        <dbReference type="ChEBI" id="CHEBI:29105"/>
    </ligand>
</feature>
<dbReference type="InterPro" id="IPR052939">
    <property type="entry name" value="23S_rRNA_MeTrnsfrase_RlmA"/>
</dbReference>
<evidence type="ECO:0000256" key="1">
    <source>
        <dbReference type="PIRSR" id="PIRSR018249-1"/>
    </source>
</evidence>
<evidence type="ECO:0000259" key="4">
    <source>
        <dbReference type="Pfam" id="PF21302"/>
    </source>
</evidence>
<dbReference type="Proteomes" id="UP001527392">
    <property type="component" value="Unassembled WGS sequence"/>
</dbReference>
<comment type="caution">
    <text evidence="5">The sequence shown here is derived from an EMBL/GenBank/DDBJ whole genome shotgun (WGS) entry which is preliminary data.</text>
</comment>
<keyword evidence="5" id="KW-0489">Methyltransferase</keyword>
<dbReference type="Gene3D" id="3.40.50.150">
    <property type="entry name" value="Vaccinia Virus protein VP39"/>
    <property type="match status" value="1"/>
</dbReference>
<dbReference type="PANTHER" id="PTHR43460:SF1">
    <property type="entry name" value="METHYLTRANSFERASE TYPE 11 DOMAIN-CONTAINING PROTEIN"/>
    <property type="match status" value="1"/>
</dbReference>
<protein>
    <submittedName>
        <fullName evidence="5">Methyltransferase domain-containing protein</fullName>
    </submittedName>
</protein>
<dbReference type="GeneID" id="75082038"/>
<dbReference type="RefSeq" id="WP_003716824.1">
    <property type="nucleotide sequence ID" value="NZ_CAKMAX010000041.1"/>
</dbReference>
<feature type="binding site" evidence="2">
    <location>
        <begin position="104"/>
        <end position="105"/>
    </location>
    <ligand>
        <name>S-adenosyl-L-methionine</name>
        <dbReference type="ChEBI" id="CHEBI:59789"/>
    </ligand>
</feature>
<dbReference type="InterPro" id="IPR029063">
    <property type="entry name" value="SAM-dependent_MTases_sf"/>
</dbReference>
<dbReference type="GO" id="GO:0008168">
    <property type="term" value="F:methyltransferase activity"/>
    <property type="evidence" value="ECO:0007669"/>
    <property type="project" value="UniProtKB-KW"/>
</dbReference>
<dbReference type="EMBL" id="JAKHMS010000020">
    <property type="protein sequence ID" value="MCZ3782001.1"/>
    <property type="molecule type" value="Genomic_DNA"/>
</dbReference>
<proteinExistence type="predicted"/>
<dbReference type="SUPFAM" id="SSF53335">
    <property type="entry name" value="S-adenosyl-L-methionine-dependent methyltransferases"/>
    <property type="match status" value="1"/>
</dbReference>
<reference evidence="5 8" key="1">
    <citation type="submission" date="2022-01" db="EMBL/GenBank/DDBJ databases">
        <title>VMRC isolate genome collection.</title>
        <authorList>
            <person name="France M."/>
            <person name="Rutt L."/>
            <person name="Humphrys M."/>
            <person name="Ravel J."/>
        </authorList>
    </citation>
    <scope>NUCLEOTIDE SEQUENCE</scope>
    <source>
        <strain evidence="6 8">C0030B4</strain>
        <strain evidence="5">C0048A1</strain>
    </source>
</reference>
<accession>A0AAP3DNE5</accession>
<evidence type="ECO:0000313" key="6">
    <source>
        <dbReference type="EMBL" id="MCZ3782001.1"/>
    </source>
</evidence>
<name>A0AAP3DNE5_9LACO</name>
<dbReference type="GO" id="GO:0046872">
    <property type="term" value="F:metal ion binding"/>
    <property type="evidence" value="ECO:0007669"/>
    <property type="project" value="UniProtKB-KW"/>
</dbReference>
<feature type="binding site" evidence="2">
    <location>
        <position position="79"/>
    </location>
    <ligand>
        <name>S-adenosyl-L-methionine</name>
        <dbReference type="ChEBI" id="CHEBI:59789"/>
    </ligand>
</feature>
<dbReference type="AlphaFoldDB" id="A0AAP3DNE5"/>
<evidence type="ECO:0000313" key="5">
    <source>
        <dbReference type="EMBL" id="MCZ3667988.1"/>
    </source>
</evidence>
<keyword evidence="2" id="KW-0949">S-adenosyl-L-methionine</keyword>
<dbReference type="CDD" id="cd02440">
    <property type="entry name" value="AdoMet_MTases"/>
    <property type="match status" value="1"/>
</dbReference>
<dbReference type="InterPro" id="IPR016718">
    <property type="entry name" value="rRNA_m1G-MeTrfase_A_prd"/>
</dbReference>
<feature type="binding site" evidence="2">
    <location>
        <position position="192"/>
    </location>
    <ligand>
        <name>S-adenosyl-L-methionine</name>
        <dbReference type="ChEBI" id="CHEBI:59789"/>
    </ligand>
</feature>